<evidence type="ECO:0000259" key="2">
    <source>
        <dbReference type="PROSITE" id="PS50206"/>
    </source>
</evidence>
<dbReference type="SMART" id="SM00450">
    <property type="entry name" value="RHOD"/>
    <property type="match status" value="1"/>
</dbReference>
<feature type="transmembrane region" description="Helical" evidence="1">
    <location>
        <begin position="6"/>
        <end position="24"/>
    </location>
</feature>
<dbReference type="OrthoDB" id="135517at2157"/>
<dbReference type="PANTHER" id="PTHR43031:SF1">
    <property type="entry name" value="PYRIDINE NUCLEOTIDE-DISULPHIDE OXIDOREDUCTASE"/>
    <property type="match status" value="1"/>
</dbReference>
<keyword evidence="1" id="KW-0812">Transmembrane</keyword>
<dbReference type="HOGENOM" id="CLU_089574_1_0_2"/>
<dbReference type="EMBL" id="CP009506">
    <property type="protein sequence ID" value="AKB27379.1"/>
    <property type="molecule type" value="Genomic_DNA"/>
</dbReference>
<evidence type="ECO:0000256" key="1">
    <source>
        <dbReference type="SAM" id="Phobius"/>
    </source>
</evidence>
<protein>
    <recommendedName>
        <fullName evidence="2">Rhodanese domain-containing protein</fullName>
    </recommendedName>
</protein>
<dbReference type="InterPro" id="IPR036873">
    <property type="entry name" value="Rhodanese-like_dom_sf"/>
</dbReference>
<organism evidence="3 4">
    <name type="scientific">Methanosarcina siciliae T4/M</name>
    <dbReference type="NCBI Taxonomy" id="1434120"/>
    <lineage>
        <taxon>Archaea</taxon>
        <taxon>Methanobacteriati</taxon>
        <taxon>Methanobacteriota</taxon>
        <taxon>Stenosarchaea group</taxon>
        <taxon>Methanomicrobia</taxon>
        <taxon>Methanosarcinales</taxon>
        <taxon>Methanosarcinaceae</taxon>
        <taxon>Methanosarcina</taxon>
    </lineage>
</organism>
<dbReference type="PATRIC" id="fig|1434120.4.peg.842"/>
<dbReference type="AlphaFoldDB" id="A0A0E3P1W1"/>
<dbReference type="Gene3D" id="3.40.250.10">
    <property type="entry name" value="Rhodanese-like domain"/>
    <property type="match status" value="1"/>
</dbReference>
<dbReference type="Pfam" id="PF00581">
    <property type="entry name" value="Rhodanese"/>
    <property type="match status" value="1"/>
</dbReference>
<dbReference type="CDD" id="cd00158">
    <property type="entry name" value="RHOD"/>
    <property type="match status" value="1"/>
</dbReference>
<gene>
    <name evidence="3" type="ORF">MSSIT_0660</name>
</gene>
<accession>A0A0E3P1W1</accession>
<dbReference type="PANTHER" id="PTHR43031">
    <property type="entry name" value="FAD-DEPENDENT OXIDOREDUCTASE"/>
    <property type="match status" value="1"/>
</dbReference>
<dbReference type="PROSITE" id="PS50206">
    <property type="entry name" value="RHODANESE_3"/>
    <property type="match status" value="1"/>
</dbReference>
<feature type="domain" description="Rhodanese" evidence="2">
    <location>
        <begin position="52"/>
        <end position="151"/>
    </location>
</feature>
<keyword evidence="4" id="KW-1185">Reference proteome</keyword>
<dbReference type="KEGG" id="msw:MSSIT_0660"/>
<keyword evidence="1" id="KW-1133">Transmembrane helix</keyword>
<keyword evidence="1" id="KW-0472">Membrane</keyword>
<proteinExistence type="predicted"/>
<name>A0A0E3P1W1_9EURY</name>
<sequence length="151" mass="16531">MNKQNLTYIVIFLVFLIVVLLFALRPDDRPSAPESPAEFETVSVEEAREMIEKDDVFILDVRTPAEFNSSHIEGATLIPVTNSGGSNLSPDQLLEARINEVPKDKKILVYCRTGHRSVTASKILVAAGYSDAYNMEGGITAWTGAGYPVVS</sequence>
<evidence type="ECO:0000313" key="3">
    <source>
        <dbReference type="EMBL" id="AKB27379.1"/>
    </source>
</evidence>
<evidence type="ECO:0000313" key="4">
    <source>
        <dbReference type="Proteomes" id="UP000033111"/>
    </source>
</evidence>
<dbReference type="InterPro" id="IPR050229">
    <property type="entry name" value="GlpE_sulfurtransferase"/>
</dbReference>
<dbReference type="Proteomes" id="UP000033111">
    <property type="component" value="Chromosome"/>
</dbReference>
<dbReference type="SUPFAM" id="SSF52821">
    <property type="entry name" value="Rhodanese/Cell cycle control phosphatase"/>
    <property type="match status" value="1"/>
</dbReference>
<dbReference type="InterPro" id="IPR001763">
    <property type="entry name" value="Rhodanese-like_dom"/>
</dbReference>
<reference evidence="3 4" key="1">
    <citation type="submission" date="2014-07" db="EMBL/GenBank/DDBJ databases">
        <title>Methanogenic archaea and the global carbon cycle.</title>
        <authorList>
            <person name="Henriksen J.R."/>
            <person name="Luke J."/>
            <person name="Reinhart S."/>
            <person name="Benedict M.N."/>
            <person name="Youngblut N.D."/>
            <person name="Metcalf M.E."/>
            <person name="Whitaker R.J."/>
            <person name="Metcalf W.W."/>
        </authorList>
    </citation>
    <scope>NUCLEOTIDE SEQUENCE [LARGE SCALE GENOMIC DNA]</scope>
    <source>
        <strain evidence="3 4">T4/M</strain>
    </source>
</reference>